<proteinExistence type="inferred from homology"/>
<dbReference type="SUPFAM" id="SSF51569">
    <property type="entry name" value="Aldolase"/>
    <property type="match status" value="1"/>
</dbReference>
<dbReference type="GO" id="GO:0004419">
    <property type="term" value="F:hydroxymethylglutaryl-CoA lyase activity"/>
    <property type="evidence" value="ECO:0007669"/>
    <property type="project" value="TreeGrafter"/>
</dbReference>
<dbReference type="KEGG" id="mon:G8E03_15305"/>
<gene>
    <name evidence="5" type="ORF">G8E03_15305</name>
</gene>
<dbReference type="Gene3D" id="3.20.20.70">
    <property type="entry name" value="Aldolase class I"/>
    <property type="match status" value="1"/>
</dbReference>
<evidence type="ECO:0000313" key="5">
    <source>
        <dbReference type="EMBL" id="QIK42218.1"/>
    </source>
</evidence>
<dbReference type="InterPro" id="IPR043594">
    <property type="entry name" value="HMGL"/>
</dbReference>
<dbReference type="Pfam" id="PF00682">
    <property type="entry name" value="HMGL-like"/>
    <property type="match status" value="1"/>
</dbReference>
<evidence type="ECO:0000256" key="3">
    <source>
        <dbReference type="ARBA" id="ARBA00023239"/>
    </source>
</evidence>
<name>A0A6G7VQT5_9RHOB</name>
<evidence type="ECO:0000256" key="1">
    <source>
        <dbReference type="ARBA" id="ARBA00009405"/>
    </source>
</evidence>
<dbReference type="AlphaFoldDB" id="A0A6G7VQT5"/>
<dbReference type="NCBIfam" id="NF004283">
    <property type="entry name" value="PRK05692.1"/>
    <property type="match status" value="1"/>
</dbReference>
<reference evidence="5 6" key="1">
    <citation type="submission" date="2020-03" db="EMBL/GenBank/DDBJ databases">
        <title>Complete genome sequence of Monaibacterium sp. ALG8 with diverse plasmids.</title>
        <authorList>
            <person name="Sun C."/>
        </authorList>
    </citation>
    <scope>NUCLEOTIDE SEQUENCE [LARGE SCALE GENOMIC DNA]</scope>
    <source>
        <strain evidence="5 6">ALG8</strain>
        <plasmid evidence="5 6">unnamed2</plasmid>
    </source>
</reference>
<dbReference type="Proteomes" id="UP000500791">
    <property type="component" value="Plasmid unnamed2"/>
</dbReference>
<accession>A0A6G7VQT5</accession>
<dbReference type="PANTHER" id="PTHR42738:SF7">
    <property type="entry name" value="HYDROXYMETHYLGLUTARYL-COA LYASE"/>
    <property type="match status" value="1"/>
</dbReference>
<organism evidence="5 6">
    <name type="scientific">Pontivivens nitratireducens</name>
    <dbReference type="NCBI Taxonomy" id="2758038"/>
    <lineage>
        <taxon>Bacteria</taxon>
        <taxon>Pseudomonadati</taxon>
        <taxon>Pseudomonadota</taxon>
        <taxon>Alphaproteobacteria</taxon>
        <taxon>Rhodobacterales</taxon>
        <taxon>Paracoccaceae</taxon>
        <taxon>Pontivivens</taxon>
    </lineage>
</organism>
<dbReference type="FunFam" id="3.20.20.70:FF:000071">
    <property type="entry name" value="Hydroxymethylglutaryl-CoA lyase"/>
    <property type="match status" value="1"/>
</dbReference>
<dbReference type="GO" id="GO:0006552">
    <property type="term" value="P:L-leucine catabolic process"/>
    <property type="evidence" value="ECO:0007669"/>
    <property type="project" value="TreeGrafter"/>
</dbReference>
<dbReference type="PROSITE" id="PS50991">
    <property type="entry name" value="PYR_CT"/>
    <property type="match status" value="1"/>
</dbReference>
<dbReference type="RefSeq" id="WP_166194555.1">
    <property type="nucleotide sequence ID" value="NZ_CP049813.1"/>
</dbReference>
<protein>
    <submittedName>
        <fullName evidence="5">Hydroxymethylglutaryl-CoA lyase</fullName>
    </submittedName>
</protein>
<evidence type="ECO:0000313" key="6">
    <source>
        <dbReference type="Proteomes" id="UP000500791"/>
    </source>
</evidence>
<comment type="similarity">
    <text evidence="1">Belongs to the HMG-CoA lyase family.</text>
</comment>
<geneLocation type="plasmid" evidence="5 6">
    <name>unnamed2</name>
</geneLocation>
<keyword evidence="6" id="KW-1185">Reference proteome</keyword>
<dbReference type="GO" id="GO:0046951">
    <property type="term" value="P:ketone body biosynthetic process"/>
    <property type="evidence" value="ECO:0007669"/>
    <property type="project" value="TreeGrafter"/>
</dbReference>
<dbReference type="PANTHER" id="PTHR42738">
    <property type="entry name" value="HYDROXYMETHYLGLUTARYL-COA LYASE"/>
    <property type="match status" value="1"/>
</dbReference>
<dbReference type="GO" id="GO:0046872">
    <property type="term" value="F:metal ion binding"/>
    <property type="evidence" value="ECO:0007669"/>
    <property type="project" value="UniProtKB-KW"/>
</dbReference>
<dbReference type="EMBL" id="CP049813">
    <property type="protein sequence ID" value="QIK42218.1"/>
    <property type="molecule type" value="Genomic_DNA"/>
</dbReference>
<dbReference type="InterPro" id="IPR000891">
    <property type="entry name" value="PYR_CT"/>
</dbReference>
<dbReference type="CDD" id="cd07938">
    <property type="entry name" value="DRE_TIM_HMGL"/>
    <property type="match status" value="1"/>
</dbReference>
<keyword evidence="3 5" id="KW-0456">Lyase</keyword>
<keyword evidence="5" id="KW-0614">Plasmid</keyword>
<evidence type="ECO:0000256" key="2">
    <source>
        <dbReference type="ARBA" id="ARBA00022723"/>
    </source>
</evidence>
<sequence>MKISITEVAPRDGLQGMSNPVSTADKITLARRAAAAGIRRIEATSFVSPRAMPQMADAEDVLAGLASLDNVTLEALVPNIRGAERAALTPVNDWVCFISATESHSQANTNCSVDEALTRIEPVIELARNHARTPVAAIAVAFGCPFEGVTPLEQTMKLVKSLSAMGIQRIKFGDTIGTATPRQVKRLAQALNAQNPEIDPVLHLHNTRGLSLASVLAGLQSGITSFESSIGGIGGCPFAPGASGNVATEDLVHFLHAEGHETGIDLSQVIETGKWLEERLGCSLPARLLRVGPIGTVTPLNNAKRARG</sequence>
<evidence type="ECO:0000259" key="4">
    <source>
        <dbReference type="PROSITE" id="PS50991"/>
    </source>
</evidence>
<dbReference type="InterPro" id="IPR013785">
    <property type="entry name" value="Aldolase_TIM"/>
</dbReference>
<feature type="domain" description="Pyruvate carboxyltransferase" evidence="4">
    <location>
        <begin position="3"/>
        <end position="270"/>
    </location>
</feature>
<keyword evidence="2" id="KW-0479">Metal-binding</keyword>